<comment type="caution">
    <text evidence="2">The sequence shown here is derived from an EMBL/GenBank/DDBJ whole genome shotgun (WGS) entry which is preliminary data.</text>
</comment>
<evidence type="ECO:0000256" key="1">
    <source>
        <dbReference type="SAM" id="MobiDB-lite"/>
    </source>
</evidence>
<protein>
    <submittedName>
        <fullName evidence="2">Uncharacterized protein</fullName>
    </submittedName>
</protein>
<gene>
    <name evidence="2" type="ORF">HK100_006823</name>
</gene>
<reference evidence="2" key="1">
    <citation type="submission" date="2020-05" db="EMBL/GenBank/DDBJ databases">
        <title>Phylogenomic resolution of chytrid fungi.</title>
        <authorList>
            <person name="Stajich J.E."/>
            <person name="Amses K."/>
            <person name="Simmons R."/>
            <person name="Seto K."/>
            <person name="Myers J."/>
            <person name="Bonds A."/>
            <person name="Quandt C.A."/>
            <person name="Barry K."/>
            <person name="Liu P."/>
            <person name="Grigoriev I."/>
            <person name="Longcore J.E."/>
            <person name="James T.Y."/>
        </authorList>
    </citation>
    <scope>NUCLEOTIDE SEQUENCE</scope>
    <source>
        <strain evidence="2">JEL0513</strain>
    </source>
</reference>
<feature type="region of interest" description="Disordered" evidence="1">
    <location>
        <begin position="30"/>
        <end position="54"/>
    </location>
</feature>
<dbReference type="Proteomes" id="UP001211907">
    <property type="component" value="Unassembled WGS sequence"/>
</dbReference>
<sequence length="54" mass="6016">MQSKAQFIQQFRNSPVMLEDPTFQPRVFHSSGPLQGLPMTFPRATGPVRAKSAV</sequence>
<keyword evidence="3" id="KW-1185">Reference proteome</keyword>
<evidence type="ECO:0000313" key="3">
    <source>
        <dbReference type="Proteomes" id="UP001211907"/>
    </source>
</evidence>
<feature type="non-terminal residue" evidence="2">
    <location>
        <position position="54"/>
    </location>
</feature>
<proteinExistence type="predicted"/>
<accession>A0AAD5SQZ3</accession>
<dbReference type="EMBL" id="JADGJH010003186">
    <property type="protein sequence ID" value="KAJ3092865.1"/>
    <property type="molecule type" value="Genomic_DNA"/>
</dbReference>
<organism evidence="2 3">
    <name type="scientific">Physocladia obscura</name>
    <dbReference type="NCBI Taxonomy" id="109957"/>
    <lineage>
        <taxon>Eukaryota</taxon>
        <taxon>Fungi</taxon>
        <taxon>Fungi incertae sedis</taxon>
        <taxon>Chytridiomycota</taxon>
        <taxon>Chytridiomycota incertae sedis</taxon>
        <taxon>Chytridiomycetes</taxon>
        <taxon>Chytridiales</taxon>
        <taxon>Chytriomycetaceae</taxon>
        <taxon>Physocladia</taxon>
    </lineage>
</organism>
<evidence type="ECO:0000313" key="2">
    <source>
        <dbReference type="EMBL" id="KAJ3092865.1"/>
    </source>
</evidence>
<name>A0AAD5SQZ3_9FUNG</name>
<dbReference type="AlphaFoldDB" id="A0AAD5SQZ3"/>